<evidence type="ECO:0000313" key="2">
    <source>
        <dbReference type="Proteomes" id="UP001500339"/>
    </source>
</evidence>
<proteinExistence type="predicted"/>
<dbReference type="Proteomes" id="UP001500339">
    <property type="component" value="Unassembled WGS sequence"/>
</dbReference>
<keyword evidence="2" id="KW-1185">Reference proteome</keyword>
<accession>A0ABN1IWA2</accession>
<organism evidence="1 2">
    <name type="scientific">Clostridium malenominatum</name>
    <dbReference type="NCBI Taxonomy" id="1539"/>
    <lineage>
        <taxon>Bacteria</taxon>
        <taxon>Bacillati</taxon>
        <taxon>Bacillota</taxon>
        <taxon>Clostridia</taxon>
        <taxon>Eubacteriales</taxon>
        <taxon>Clostridiaceae</taxon>
        <taxon>Clostridium</taxon>
    </lineage>
</organism>
<comment type="caution">
    <text evidence="1">The sequence shown here is derived from an EMBL/GenBank/DDBJ whole genome shotgun (WGS) entry which is preliminary data.</text>
</comment>
<gene>
    <name evidence="1" type="ORF">GCM10008905_14500</name>
</gene>
<reference evidence="1 2" key="1">
    <citation type="journal article" date="2019" name="Int. J. Syst. Evol. Microbiol.">
        <title>The Global Catalogue of Microorganisms (GCM) 10K type strain sequencing project: providing services to taxonomists for standard genome sequencing and annotation.</title>
        <authorList>
            <consortium name="The Broad Institute Genomics Platform"/>
            <consortium name="The Broad Institute Genome Sequencing Center for Infectious Disease"/>
            <person name="Wu L."/>
            <person name="Ma J."/>
        </authorList>
    </citation>
    <scope>NUCLEOTIDE SEQUENCE [LARGE SCALE GENOMIC DNA]</scope>
    <source>
        <strain evidence="1 2">JCM 1405</strain>
    </source>
</reference>
<protein>
    <submittedName>
        <fullName evidence="1">Uncharacterized protein</fullName>
    </submittedName>
</protein>
<sequence>MDIGVKYCGGCNPRYERKNILERLRREYDGITIHLVKEDEIYDLIIVLCGCSSCCVNHENIKGKKGKLILSSEKDYNKLIQFIEG</sequence>
<dbReference type="RefSeq" id="WP_343768289.1">
    <property type="nucleotide sequence ID" value="NZ_BAAACF010000001.1"/>
</dbReference>
<name>A0ABN1IWA2_9CLOT</name>
<dbReference type="EMBL" id="BAAACF010000001">
    <property type="protein sequence ID" value="GAA0722701.1"/>
    <property type="molecule type" value="Genomic_DNA"/>
</dbReference>
<evidence type="ECO:0000313" key="1">
    <source>
        <dbReference type="EMBL" id="GAA0722701.1"/>
    </source>
</evidence>